<evidence type="ECO:0000313" key="2">
    <source>
        <dbReference type="Proteomes" id="UP000183639"/>
    </source>
</evidence>
<gene>
    <name evidence="1" type="ORF">SAMN04487861_10685</name>
</gene>
<evidence type="ECO:0000313" key="1">
    <source>
        <dbReference type="EMBL" id="SFH85854.1"/>
    </source>
</evidence>
<accession>A0A1I3DGJ4</accession>
<name>A0A1I3DGJ4_SELRU</name>
<proteinExistence type="predicted"/>
<organism evidence="1 2">
    <name type="scientific">Selenomonas ruminantium</name>
    <dbReference type="NCBI Taxonomy" id="971"/>
    <lineage>
        <taxon>Bacteria</taxon>
        <taxon>Bacillati</taxon>
        <taxon>Bacillota</taxon>
        <taxon>Negativicutes</taxon>
        <taxon>Selenomonadales</taxon>
        <taxon>Selenomonadaceae</taxon>
        <taxon>Selenomonas</taxon>
    </lineage>
</organism>
<dbReference type="AlphaFoldDB" id="A0A1I3DGJ4"/>
<reference evidence="1 2" key="1">
    <citation type="submission" date="2016-10" db="EMBL/GenBank/DDBJ databases">
        <authorList>
            <person name="de Groot N.N."/>
        </authorList>
    </citation>
    <scope>NUCLEOTIDE SEQUENCE [LARGE SCALE GENOMIC DNA]</scope>
    <source>
        <strain evidence="1 2">Z108</strain>
    </source>
</reference>
<dbReference type="EMBL" id="FOQK01000006">
    <property type="protein sequence ID" value="SFH85854.1"/>
    <property type="molecule type" value="Genomic_DNA"/>
</dbReference>
<dbReference type="Proteomes" id="UP000183639">
    <property type="component" value="Unassembled WGS sequence"/>
</dbReference>
<protein>
    <submittedName>
        <fullName evidence="1">Uncharacterized protein</fullName>
    </submittedName>
</protein>
<sequence>MFNGVCNESANITTTFILAKENHMLEKEKYFA</sequence>